<dbReference type="GO" id="GO:0007189">
    <property type="term" value="P:adenylate cyclase-activating G protein-coupled receptor signaling pathway"/>
    <property type="evidence" value="ECO:0007669"/>
    <property type="project" value="TreeGrafter"/>
</dbReference>
<evidence type="ECO:0000256" key="13">
    <source>
        <dbReference type="ARBA" id="ARBA00023180"/>
    </source>
</evidence>
<evidence type="ECO:0000256" key="2">
    <source>
        <dbReference type="ARBA" id="ARBA00001936"/>
    </source>
</evidence>
<dbReference type="STRING" id="205130.ENSMAMP00000021175"/>
<feature type="binding site" evidence="17">
    <location>
        <position position="337"/>
    </location>
    <ligand>
        <name>Mg(2+)</name>
        <dbReference type="ChEBI" id="CHEBI:18420"/>
        <label>1</label>
        <note>catalytic</note>
    </ligand>
</feature>
<keyword evidence="5 15" id="KW-0479">Metal-binding</keyword>
<dbReference type="FunFam" id="3.30.70.1230:FF:000001">
    <property type="entry name" value="Adenylate cyclase"/>
    <property type="match status" value="1"/>
</dbReference>
<feature type="binding site" evidence="16">
    <location>
        <begin position="335"/>
        <end position="337"/>
    </location>
    <ligand>
        <name>ATP</name>
        <dbReference type="ChEBI" id="CHEBI:30616"/>
    </ligand>
</feature>
<evidence type="ECO:0000256" key="15">
    <source>
        <dbReference type="PIRNR" id="PIRNR039050"/>
    </source>
</evidence>
<evidence type="ECO:0000256" key="7">
    <source>
        <dbReference type="ARBA" id="ARBA00022741"/>
    </source>
</evidence>
<feature type="transmembrane region" description="Helical" evidence="19">
    <location>
        <begin position="147"/>
        <end position="162"/>
    </location>
</feature>
<name>A0A3Q3SB91_9TELE</name>
<evidence type="ECO:0000256" key="1">
    <source>
        <dbReference type="ARBA" id="ARBA00001593"/>
    </source>
</evidence>
<keyword evidence="12 15" id="KW-0472">Membrane</keyword>
<evidence type="ECO:0000256" key="16">
    <source>
        <dbReference type="PIRSR" id="PIRSR039050-50"/>
    </source>
</evidence>
<keyword evidence="17" id="KW-0464">Manganese</keyword>
<evidence type="ECO:0000313" key="22">
    <source>
        <dbReference type="Proteomes" id="UP000261640"/>
    </source>
</evidence>
<dbReference type="PANTHER" id="PTHR45627">
    <property type="entry name" value="ADENYLATE CYCLASE TYPE 1"/>
    <property type="match status" value="1"/>
</dbReference>
<feature type="domain" description="Guanylate cyclase" evidence="20">
    <location>
        <begin position="288"/>
        <end position="415"/>
    </location>
</feature>
<comment type="subcellular location">
    <subcellularLocation>
        <location evidence="3">Membrane</location>
        <topology evidence="3">Multi-pass membrane protein</topology>
    </subcellularLocation>
</comment>
<feature type="binding site" evidence="16">
    <location>
        <position position="909"/>
    </location>
    <ligand>
        <name>ATP</name>
        <dbReference type="ChEBI" id="CHEBI:30616"/>
    </ligand>
</feature>
<evidence type="ECO:0000256" key="17">
    <source>
        <dbReference type="PIRSR" id="PIRSR039050-51"/>
    </source>
</evidence>
<evidence type="ECO:0000313" key="21">
    <source>
        <dbReference type="Ensembl" id="ENSMAMP00000021175.2"/>
    </source>
</evidence>
<feature type="transmembrane region" description="Helical" evidence="19">
    <location>
        <begin position="594"/>
        <end position="616"/>
    </location>
</feature>
<keyword evidence="22" id="KW-1185">Reference proteome</keyword>
<evidence type="ECO:0000256" key="8">
    <source>
        <dbReference type="ARBA" id="ARBA00022840"/>
    </source>
</evidence>
<feature type="transmembrane region" description="Helical" evidence="19">
    <location>
        <begin position="167"/>
        <end position="189"/>
    </location>
</feature>
<dbReference type="Pfam" id="PF16214">
    <property type="entry name" value="AC_N"/>
    <property type="match status" value="1"/>
</dbReference>
<keyword evidence="11 15" id="KW-0115">cAMP biosynthesis</keyword>
<dbReference type="PANTHER" id="PTHR45627:SF24">
    <property type="entry name" value="ADENYLATE CYCLASE"/>
    <property type="match status" value="1"/>
</dbReference>
<feature type="transmembrane region" description="Helical" evidence="19">
    <location>
        <begin position="717"/>
        <end position="735"/>
    </location>
</feature>
<dbReference type="AlphaFoldDB" id="A0A3Q3SB91"/>
<feature type="transmembrane region" description="Helical" evidence="19">
    <location>
        <begin position="742"/>
        <end position="761"/>
    </location>
</feature>
<dbReference type="InParanoid" id="A0A3Q3SB91"/>
<feature type="binding site" evidence="16">
    <location>
        <begin position="986"/>
        <end position="988"/>
    </location>
    <ligand>
        <name>ATP</name>
        <dbReference type="ChEBI" id="CHEBI:30616"/>
    </ligand>
</feature>
<dbReference type="GO" id="GO:0046872">
    <property type="term" value="F:metal ion binding"/>
    <property type="evidence" value="ECO:0007669"/>
    <property type="project" value="UniProtKB-KW"/>
</dbReference>
<keyword evidence="8 15" id="KW-0067">ATP-binding</keyword>
<dbReference type="InterPro" id="IPR030672">
    <property type="entry name" value="Adcy"/>
</dbReference>
<keyword evidence="9 15" id="KW-0460">Magnesium</keyword>
<accession>A0A3Q3SB91</accession>
<feature type="binding site" evidence="17">
    <location>
        <position position="293"/>
    </location>
    <ligand>
        <name>Mg(2+)</name>
        <dbReference type="ChEBI" id="CHEBI:18420"/>
        <label>2</label>
        <note>catalytic</note>
    </ligand>
</feature>
<evidence type="ECO:0000256" key="9">
    <source>
        <dbReference type="ARBA" id="ARBA00022842"/>
    </source>
</evidence>
<evidence type="ECO:0000256" key="19">
    <source>
        <dbReference type="SAM" id="Phobius"/>
    </source>
</evidence>
<keyword evidence="13" id="KW-0325">Glycoprotein</keyword>
<dbReference type="GO" id="GO:0005524">
    <property type="term" value="F:ATP binding"/>
    <property type="evidence" value="ECO:0007669"/>
    <property type="project" value="UniProtKB-UniRule"/>
</dbReference>
<evidence type="ECO:0000256" key="12">
    <source>
        <dbReference type="ARBA" id="ARBA00023136"/>
    </source>
</evidence>
<feature type="transmembrane region" description="Helical" evidence="19">
    <location>
        <begin position="195"/>
        <end position="216"/>
    </location>
</feature>
<feature type="binding site" evidence="17">
    <location>
        <position position="337"/>
    </location>
    <ligand>
        <name>Mg(2+)</name>
        <dbReference type="ChEBI" id="CHEBI:18420"/>
        <label>2</label>
        <note>catalytic</note>
    </ligand>
</feature>
<reference evidence="21" key="2">
    <citation type="submission" date="2025-09" db="UniProtKB">
        <authorList>
            <consortium name="Ensembl"/>
        </authorList>
    </citation>
    <scope>IDENTIFICATION</scope>
</reference>
<dbReference type="SMART" id="SM00044">
    <property type="entry name" value="CYCc"/>
    <property type="match status" value="2"/>
</dbReference>
<evidence type="ECO:0000256" key="10">
    <source>
        <dbReference type="ARBA" id="ARBA00022989"/>
    </source>
</evidence>
<evidence type="ECO:0000256" key="14">
    <source>
        <dbReference type="ARBA" id="ARBA00023239"/>
    </source>
</evidence>
<dbReference type="FunFam" id="3.30.70.1230:FF:000002">
    <property type="entry name" value="Adenylate cyclase"/>
    <property type="match status" value="1"/>
</dbReference>
<dbReference type="PROSITE" id="PS50125">
    <property type="entry name" value="GUANYLATE_CYCLASE_2"/>
    <property type="match status" value="2"/>
</dbReference>
<dbReference type="Gene3D" id="3.30.70.1230">
    <property type="entry name" value="Nucleotide cyclase"/>
    <property type="match status" value="2"/>
</dbReference>
<evidence type="ECO:0000256" key="3">
    <source>
        <dbReference type="ARBA" id="ARBA00004141"/>
    </source>
</evidence>
<evidence type="ECO:0000256" key="6">
    <source>
        <dbReference type="ARBA" id="ARBA00022737"/>
    </source>
</evidence>
<comment type="cofactor">
    <cofactor evidence="2">
        <name>Mn(2+)</name>
        <dbReference type="ChEBI" id="CHEBI:29035"/>
    </cofactor>
</comment>
<dbReference type="GeneTree" id="ENSGT00940000154872"/>
<dbReference type="EC" id="4.6.1.1" evidence="15"/>
<evidence type="ECO:0000256" key="18">
    <source>
        <dbReference type="RuleBase" id="RU000405"/>
    </source>
</evidence>
<feature type="binding site" evidence="16">
    <location>
        <position position="381"/>
    </location>
    <ligand>
        <name>ATP</name>
        <dbReference type="ChEBI" id="CHEBI:30616"/>
    </ligand>
</feature>
<dbReference type="PROSITE" id="PS00452">
    <property type="entry name" value="GUANYLATE_CYCLASE_1"/>
    <property type="match status" value="2"/>
</dbReference>
<dbReference type="SUPFAM" id="SSF55073">
    <property type="entry name" value="Nucleotide cyclase"/>
    <property type="match status" value="2"/>
</dbReference>
<evidence type="ECO:0000256" key="5">
    <source>
        <dbReference type="ARBA" id="ARBA00022723"/>
    </source>
</evidence>
<feature type="binding site" evidence="16">
    <location>
        <position position="1032"/>
    </location>
    <ligand>
        <name>ATP</name>
        <dbReference type="ChEBI" id="CHEBI:30616"/>
    </ligand>
</feature>
<dbReference type="GO" id="GO:0005886">
    <property type="term" value="C:plasma membrane"/>
    <property type="evidence" value="ECO:0007669"/>
    <property type="project" value="InterPro"/>
</dbReference>
<feature type="binding site" evidence="17">
    <location>
        <position position="293"/>
    </location>
    <ligand>
        <name>Mg(2+)</name>
        <dbReference type="ChEBI" id="CHEBI:18420"/>
        <label>1</label>
        <note>catalytic</note>
    </ligand>
</feature>
<dbReference type="InterPro" id="IPR018297">
    <property type="entry name" value="A/G_cyclase_CS"/>
</dbReference>
<comment type="function">
    <text evidence="15">Catalyzes the formation of the signaling molecule cAMP in response to G-protein signaling.</text>
</comment>
<feature type="domain" description="Guanylate cyclase" evidence="20">
    <location>
        <begin position="857"/>
        <end position="999"/>
    </location>
</feature>
<feature type="transmembrane region" description="Helical" evidence="19">
    <location>
        <begin position="622"/>
        <end position="641"/>
    </location>
</feature>
<comment type="cofactor">
    <cofactor evidence="17">
        <name>Mg(2+)</name>
        <dbReference type="ChEBI" id="CHEBI:18420"/>
    </cofactor>
    <cofactor evidence="17">
        <name>Mn(2+)</name>
        <dbReference type="ChEBI" id="CHEBI:29035"/>
    </cofactor>
    <text evidence="17">Binds 2 magnesium ions per subunit. Is also active with manganese (in vitro).</text>
</comment>
<feature type="binding site" evidence="16">
    <location>
        <begin position="993"/>
        <end position="997"/>
    </location>
    <ligand>
        <name>ATP</name>
        <dbReference type="ChEBI" id="CHEBI:30616"/>
    </ligand>
</feature>
<dbReference type="Ensembl" id="ENSMAMT00000021716.2">
    <property type="protein sequence ID" value="ENSMAMP00000021175.2"/>
    <property type="gene ID" value="ENSMAMG00000014197.2"/>
</dbReference>
<keyword evidence="6" id="KW-0677">Repeat</keyword>
<keyword evidence="7 15" id="KW-0547">Nucleotide-binding</keyword>
<dbReference type="CDD" id="cd07302">
    <property type="entry name" value="CHD"/>
    <property type="match status" value="2"/>
</dbReference>
<dbReference type="Proteomes" id="UP000261640">
    <property type="component" value="Unplaced"/>
</dbReference>
<feature type="transmembrane region" description="Helical" evidence="19">
    <location>
        <begin position="55"/>
        <end position="74"/>
    </location>
</feature>
<evidence type="ECO:0000256" key="11">
    <source>
        <dbReference type="ARBA" id="ARBA00022998"/>
    </source>
</evidence>
<comment type="similarity">
    <text evidence="15 18">Belongs to the adenylyl cyclase class-4/guanylyl cyclase family.</text>
</comment>
<keyword evidence="10 19" id="KW-1133">Transmembrane helix</keyword>
<reference evidence="21" key="1">
    <citation type="submission" date="2025-08" db="UniProtKB">
        <authorList>
            <consortium name="Ensembl"/>
        </authorList>
    </citation>
    <scope>IDENTIFICATION</scope>
</reference>
<dbReference type="Pfam" id="PF00211">
    <property type="entry name" value="Guanylate_cyc"/>
    <property type="match status" value="2"/>
</dbReference>
<feature type="transmembrane region" description="Helical" evidence="19">
    <location>
        <begin position="116"/>
        <end position="135"/>
    </location>
</feature>
<dbReference type="InterPro" id="IPR029787">
    <property type="entry name" value="Nucleotide_cyclase"/>
</dbReference>
<feature type="transmembrane region" description="Helical" evidence="19">
    <location>
        <begin position="661"/>
        <end position="685"/>
    </location>
</feature>
<evidence type="ECO:0000256" key="4">
    <source>
        <dbReference type="ARBA" id="ARBA00022692"/>
    </source>
</evidence>
<organism evidence="21 22">
    <name type="scientific">Mastacembelus armatus</name>
    <name type="common">zig-zag eel</name>
    <dbReference type="NCBI Taxonomy" id="205130"/>
    <lineage>
        <taxon>Eukaryota</taxon>
        <taxon>Metazoa</taxon>
        <taxon>Chordata</taxon>
        <taxon>Craniata</taxon>
        <taxon>Vertebrata</taxon>
        <taxon>Euteleostomi</taxon>
        <taxon>Actinopterygii</taxon>
        <taxon>Neopterygii</taxon>
        <taxon>Teleostei</taxon>
        <taxon>Neoteleostei</taxon>
        <taxon>Acanthomorphata</taxon>
        <taxon>Anabantaria</taxon>
        <taxon>Synbranchiformes</taxon>
        <taxon>Mastacembelidae</taxon>
        <taxon>Mastacembelus</taxon>
    </lineage>
</organism>
<dbReference type="GO" id="GO:0004016">
    <property type="term" value="F:adenylate cyclase activity"/>
    <property type="evidence" value="ECO:0007669"/>
    <property type="project" value="UniProtKB-EC"/>
</dbReference>
<evidence type="ECO:0000259" key="20">
    <source>
        <dbReference type="PROSITE" id="PS50125"/>
    </source>
</evidence>
<protein>
    <recommendedName>
        <fullName evidence="15">Adenylate cyclase type 1</fullName>
        <ecNumber evidence="15">4.6.1.1</ecNumber>
    </recommendedName>
</protein>
<comment type="catalytic activity">
    <reaction evidence="1 15">
        <text>ATP = 3',5'-cyclic AMP + diphosphate</text>
        <dbReference type="Rhea" id="RHEA:15389"/>
        <dbReference type="ChEBI" id="CHEBI:30616"/>
        <dbReference type="ChEBI" id="CHEBI:33019"/>
        <dbReference type="ChEBI" id="CHEBI:58165"/>
        <dbReference type="EC" id="4.6.1.1"/>
    </reaction>
</comment>
<dbReference type="InterPro" id="IPR032628">
    <property type="entry name" value="AC_N"/>
</dbReference>
<gene>
    <name evidence="21" type="primary">ADCY1</name>
</gene>
<sequence length="1132" mass="126642">MEEIPFQKVKTRRKRSHCPPSVPLTTIVCEDEFDCKELESLFQNYNLKLEQTSTLKALAVLIFMSSTLAVVELLSGPSITISKGSHPVHCVIFISLFIVTNVKYLQVTQLQQIVNLTLLFGFTFSFLCCPFSLGAMGMEPPTSPEQGMWQLILVTFVAYALLPVRTLLAVVLGIMVSISHLIVTATSVTVKTQKLWRTLVANTVLFTSVNLSGLFVRILTERAQRKAFLQARNCIEERLRMEDENEKQERLLMSLLPRNVAMEMKEDFLKPPERIFHKIYIQRHDNVSILFADIVGFTSLASQCTAQELVKLLNELFGKFDELATENHCRRIKILGDCYYCVSGLTQPKTDHAHCCVEMGLDMIDTITSVAEATEVNLNMRVGLHTGRVLCGVLGLRKWQYDVWSNDVTLANVMEAGGLPGKVHITRSTLECLNGDYEVEPGNGHERNAFLQKHKIETFFIVPSHRRKIFPGLILSDIKPAKKMKFKTVCYLLVQLMHCRKMFKAEIPFSNVMNCEDGDKRRAMRTAPQKLRNRSNANQANVIQSSPRTRVNRYIGRLIEARQTESDTADLNFLTLMYKCSEREQRYHQVPDEYFTSAVVLSLILAALFGLVYLLIIPQGTVVLVLLVFCICFLVACIMYLHITRVQCFPGCLTIQIRTALCVLIVLLIYAVAQACVVGCMPWLWGSANTNSSIIIIDVDSGANHTMAELPCDGARYAFLSCVVGTLTLALFLRVSWLPKMALMLLLGVLYVTVLELSGFRKSTGGGSFHIRGFEPILSLLLFVSALALHSRQLDLKLRLDFLWAVQAEEERDGMEKVKLDNRRILFNLLPAHVAQHFLMSNPRNMDLYYQSYAQVGVLFASIPNFNDFYIELDGNNMGVECLRLLNEIIADFDELMDKECYKDIEKIKTIGSTYMAAVGLVPTIGTKAKKSVYDHLSTIADYAIEMFDVLDEINYQSYNEFVLRVGINVGPVVAGVIGARRPQYDIWGNTVNVASRMDSTGVPGKIQVTEEVYRLLNTNYDLVCRGKVSVKGKGEMLTYFLEGKVQGVGTATTSSVVRSASLARRIHSCGKTSVPSNLGSISSTASLTAHASTGSNIQMNTANSSQTTFLPASCVPTVDEEDEEEQLRNAG</sequence>
<proteinExistence type="inferred from homology"/>
<keyword evidence="4 19" id="KW-0812">Transmembrane</keyword>
<dbReference type="InterPro" id="IPR001054">
    <property type="entry name" value="A/G_cyclase"/>
</dbReference>
<dbReference type="GO" id="GO:0035556">
    <property type="term" value="P:intracellular signal transduction"/>
    <property type="evidence" value="ECO:0007669"/>
    <property type="project" value="InterPro"/>
</dbReference>
<keyword evidence="14 15" id="KW-0456">Lyase</keyword>
<dbReference type="GO" id="GO:0006171">
    <property type="term" value="P:cAMP biosynthetic process"/>
    <property type="evidence" value="ECO:0007669"/>
    <property type="project" value="UniProtKB-KW"/>
</dbReference>
<dbReference type="PIRSF" id="PIRSF039050">
    <property type="entry name" value="Ade_cyc"/>
    <property type="match status" value="1"/>
</dbReference>
<feature type="transmembrane region" description="Helical" evidence="19">
    <location>
        <begin position="86"/>
        <end position="104"/>
    </location>
</feature>
<feature type="binding site" evidence="17">
    <location>
        <position position="294"/>
    </location>
    <ligand>
        <name>Mg(2+)</name>
        <dbReference type="ChEBI" id="CHEBI:18420"/>
        <label>2</label>
        <note>catalytic</note>
    </ligand>
</feature>
<feature type="binding site" evidence="16">
    <location>
        <begin position="293"/>
        <end position="298"/>
    </location>
    <ligand>
        <name>ATP</name>
        <dbReference type="ChEBI" id="CHEBI:30616"/>
    </ligand>
</feature>